<evidence type="ECO:0000313" key="2">
    <source>
        <dbReference type="Proteomes" id="UP001281147"/>
    </source>
</evidence>
<accession>A0ACC3N4M0</accession>
<evidence type="ECO:0000313" key="1">
    <source>
        <dbReference type="EMBL" id="KAK3709937.1"/>
    </source>
</evidence>
<dbReference type="Proteomes" id="UP001281147">
    <property type="component" value="Unassembled WGS sequence"/>
</dbReference>
<dbReference type="EMBL" id="JAUTXU010000088">
    <property type="protein sequence ID" value="KAK3709937.1"/>
    <property type="molecule type" value="Genomic_DNA"/>
</dbReference>
<reference evidence="1" key="1">
    <citation type="submission" date="2023-07" db="EMBL/GenBank/DDBJ databases">
        <title>Black Yeasts Isolated from many extreme environments.</title>
        <authorList>
            <person name="Coleine C."/>
            <person name="Stajich J.E."/>
            <person name="Selbmann L."/>
        </authorList>
    </citation>
    <scope>NUCLEOTIDE SEQUENCE</scope>
    <source>
        <strain evidence="1">CCFEE 5714</strain>
    </source>
</reference>
<proteinExistence type="predicted"/>
<name>A0ACC3N4M0_9PEZI</name>
<keyword evidence="2" id="KW-1185">Reference proteome</keyword>
<protein>
    <submittedName>
        <fullName evidence="1">Uncharacterized protein</fullName>
    </submittedName>
</protein>
<gene>
    <name evidence="1" type="ORF">LTR37_010556</name>
</gene>
<sequence>MSDFTTPTKAIITYSDSDWRLQSVLARPPGDHELHIRILATGICHTDIVNVGGIYPRILGHEGAGRILRKGPNVSPDLDIGDPVLLSFAHCKECSMCVTGHPAHCMQQVPLTIAAEPLNFALAESEGEGEGLEKDAEGRRRVVKAGYFGHSSFSGVAVVRESSVVGVKQWIRSEEELKVFAPLGCGIQTGACAVVNILKPTPDDSIAVFGLGGVGLSAIMAAKALNLKTVIAIDILPNRLDLATSLGATHTINSNSLSPSQLTTSIQSLSPFTPTKATPVPPTGPTGIIDTTGIPTLIQAALASISRLGRVVQLANQGPGSSVSVALPEHMRDGVSLTGTVQGDADPVKSIPILIQWYREGKLPLEKLEKMYPVEEFERAREEMNGGGVIKPVLIWPQD</sequence>
<comment type="caution">
    <text evidence="1">The sequence shown here is derived from an EMBL/GenBank/DDBJ whole genome shotgun (WGS) entry which is preliminary data.</text>
</comment>
<organism evidence="1 2">
    <name type="scientific">Vermiconidia calcicola</name>
    <dbReference type="NCBI Taxonomy" id="1690605"/>
    <lineage>
        <taxon>Eukaryota</taxon>
        <taxon>Fungi</taxon>
        <taxon>Dikarya</taxon>
        <taxon>Ascomycota</taxon>
        <taxon>Pezizomycotina</taxon>
        <taxon>Dothideomycetes</taxon>
        <taxon>Dothideomycetidae</taxon>
        <taxon>Mycosphaerellales</taxon>
        <taxon>Extremaceae</taxon>
        <taxon>Vermiconidia</taxon>
    </lineage>
</organism>